<feature type="region of interest" description="Disordered" evidence="2">
    <location>
        <begin position="1"/>
        <end position="91"/>
    </location>
</feature>
<evidence type="ECO:0000256" key="1">
    <source>
        <dbReference type="ARBA" id="ARBA00010552"/>
    </source>
</evidence>
<accession>A0A4D6EFY7</accession>
<gene>
    <name evidence="3" type="ORF">pclt_cds_116</name>
</gene>
<feature type="compositionally biased region" description="Basic and acidic residues" evidence="2">
    <location>
        <begin position="68"/>
        <end position="77"/>
    </location>
</feature>
<dbReference type="Proteomes" id="UP001237152">
    <property type="component" value="Segment"/>
</dbReference>
<comment type="similarity">
    <text evidence="1">Belongs to the RutC family.</text>
</comment>
<evidence type="ECO:0000313" key="4">
    <source>
        <dbReference type="Proteomes" id="UP001237152"/>
    </source>
</evidence>
<protein>
    <submittedName>
        <fullName evidence="3">YjgF/Yer057c/UK114 family protein domain containing protein</fullName>
    </submittedName>
</protein>
<organism evidence="3 4">
    <name type="scientific">Pandoravirus celtis</name>
    <dbReference type="NCBI Taxonomy" id="2568002"/>
    <lineage>
        <taxon>Viruses</taxon>
        <taxon>Pandoravirus</taxon>
    </lineage>
</organism>
<proteinExistence type="inferred from homology"/>
<dbReference type="InterPro" id="IPR006175">
    <property type="entry name" value="YjgF/YER057c/UK114"/>
</dbReference>
<reference evidence="3" key="1">
    <citation type="journal article" date="2019" name="Front. Microbiol.">
        <title>Pandoravirus Celtis Illustrates the Microevolution Processes at Work in the Giant Pandoraviridae Genomes.</title>
        <authorList>
            <person name="Legendre M."/>
            <person name="Alempic J.M."/>
            <person name="Philippe N."/>
            <person name="Lartigue A."/>
            <person name="Jeudy S."/>
            <person name="Poirot O."/>
            <person name="Ta N.T."/>
            <person name="Nin S."/>
            <person name="Coute Y."/>
            <person name="Abergel C."/>
            <person name="Claverie J.M."/>
        </authorList>
    </citation>
    <scope>NUCLEOTIDE SEQUENCE</scope>
</reference>
<dbReference type="InterPro" id="IPR035959">
    <property type="entry name" value="RutC-like_sf"/>
</dbReference>
<feature type="compositionally biased region" description="Basic and acidic residues" evidence="2">
    <location>
        <begin position="35"/>
        <end position="51"/>
    </location>
</feature>
<dbReference type="PANTHER" id="PTHR11803">
    <property type="entry name" value="2-IMINOBUTANOATE/2-IMINOPROPANOATE DEAMINASE RIDA"/>
    <property type="match status" value="1"/>
</dbReference>
<dbReference type="EMBL" id="MK174290">
    <property type="protein sequence ID" value="QBZ80714.1"/>
    <property type="molecule type" value="Genomic_DNA"/>
</dbReference>
<name>A0A4D6EFY7_9VIRU</name>
<dbReference type="Gene3D" id="3.30.1330.40">
    <property type="entry name" value="RutC-like"/>
    <property type="match status" value="1"/>
</dbReference>
<dbReference type="PANTHER" id="PTHR11803:SF58">
    <property type="entry name" value="PROTEIN HMF1-RELATED"/>
    <property type="match status" value="1"/>
</dbReference>
<feature type="compositionally biased region" description="Basic and acidic residues" evidence="2">
    <location>
        <begin position="1"/>
        <end position="16"/>
    </location>
</feature>
<evidence type="ECO:0000313" key="3">
    <source>
        <dbReference type="EMBL" id="QBZ80714.1"/>
    </source>
</evidence>
<dbReference type="Pfam" id="PF01042">
    <property type="entry name" value="Ribonuc_L-PSP"/>
    <property type="match status" value="1"/>
</dbReference>
<sequence>MEGKRQSRERARDPSRSRIVKRPAPPVDPTGESVPEPRRPRPRDPKGDNHHCVANAHNNNNNKNGGNDGDKIKNKKDDDEDCGGTEDKGGVRWCRVPPAPRFAREDTSTYGYAQTLRCGDLVWVSGTVANDERGRLVKGGIRAQTRQVFDNLDLSLRSAGCRGLKDIVQLDAAIVDAPRNAPGFVSVRSERMAAGNGYTSMATGVAALLVPDALVEMRCVAVAGRK</sequence>
<dbReference type="SUPFAM" id="SSF55298">
    <property type="entry name" value="YjgF-like"/>
    <property type="match status" value="1"/>
</dbReference>
<dbReference type="GO" id="GO:0019239">
    <property type="term" value="F:deaminase activity"/>
    <property type="evidence" value="ECO:0007669"/>
    <property type="project" value="TreeGrafter"/>
</dbReference>
<dbReference type="CDD" id="cd00448">
    <property type="entry name" value="YjgF_YER057c_UK114_family"/>
    <property type="match status" value="1"/>
</dbReference>
<evidence type="ECO:0000256" key="2">
    <source>
        <dbReference type="SAM" id="MobiDB-lite"/>
    </source>
</evidence>